<evidence type="ECO:0000256" key="1">
    <source>
        <dbReference type="SAM" id="MobiDB-lite"/>
    </source>
</evidence>
<protein>
    <submittedName>
        <fullName evidence="2">Uncharacterized protein</fullName>
    </submittedName>
</protein>
<evidence type="ECO:0000313" key="2">
    <source>
        <dbReference type="EMBL" id="SDV11049.1"/>
    </source>
</evidence>
<accession>A0A1H2NZZ3</accession>
<keyword evidence="3" id="KW-1185">Reference proteome</keyword>
<sequence length="202" mass="22788">MQRIDVLKKLKLAHDEYFKLLLSTYPTKQPITEHSGFGDPRACELATEAQACLIALGSSAQNRMIRLGFDLLYPYNNIVDQYNWRSKIIADNISFTTFASIAIRIDSEIDIIEKLISMEQSENYDTIPESLFTQSKSRYTRTPSPDLDLDINRPPPSSDGSPDLIKEDADAEAINQIRKLEQKSNILSNLATVATSIKTLFL</sequence>
<dbReference type="EMBL" id="LT629802">
    <property type="protein sequence ID" value="SDV11049.1"/>
    <property type="molecule type" value="Genomic_DNA"/>
</dbReference>
<dbReference type="AlphaFoldDB" id="A0A1H2NZZ3"/>
<dbReference type="RefSeq" id="WP_084379572.1">
    <property type="nucleotide sequence ID" value="NZ_LS483433.1"/>
</dbReference>
<feature type="region of interest" description="Disordered" evidence="1">
    <location>
        <begin position="135"/>
        <end position="165"/>
    </location>
</feature>
<name>A0A1H2NZZ3_9PSED</name>
<dbReference type="OrthoDB" id="7068802at2"/>
<gene>
    <name evidence="2" type="ORF">SAMN05216202_5169</name>
</gene>
<reference evidence="3" key="1">
    <citation type="submission" date="2016-10" db="EMBL/GenBank/DDBJ databases">
        <authorList>
            <person name="Varghese N."/>
            <person name="Submissions S."/>
        </authorList>
    </citation>
    <scope>NUCLEOTIDE SEQUENCE [LARGE SCALE GENOMIC DNA]</scope>
    <source>
        <strain evidence="3">LMG 2223</strain>
    </source>
</reference>
<proteinExistence type="predicted"/>
<evidence type="ECO:0000313" key="3">
    <source>
        <dbReference type="Proteomes" id="UP000198600"/>
    </source>
</evidence>
<organism evidence="2 3">
    <name type="scientific">Pseudomonas mucidolens</name>
    <dbReference type="NCBI Taxonomy" id="46679"/>
    <lineage>
        <taxon>Bacteria</taxon>
        <taxon>Pseudomonadati</taxon>
        <taxon>Pseudomonadota</taxon>
        <taxon>Gammaproteobacteria</taxon>
        <taxon>Pseudomonadales</taxon>
        <taxon>Pseudomonadaceae</taxon>
        <taxon>Pseudomonas</taxon>
    </lineage>
</organism>
<dbReference type="Proteomes" id="UP000198600">
    <property type="component" value="Chromosome I"/>
</dbReference>